<dbReference type="SUPFAM" id="SSF52540">
    <property type="entry name" value="P-loop containing nucleoside triphosphate hydrolases"/>
    <property type="match status" value="1"/>
</dbReference>
<dbReference type="EMBL" id="VDMO01000035">
    <property type="protein sequence ID" value="TNM67012.1"/>
    <property type="molecule type" value="Genomic_DNA"/>
</dbReference>
<dbReference type="PANTHER" id="PTHR47691">
    <property type="entry name" value="REGULATOR-RELATED"/>
    <property type="match status" value="1"/>
</dbReference>
<dbReference type="SMART" id="SM00028">
    <property type="entry name" value="TPR"/>
    <property type="match status" value="4"/>
</dbReference>
<dbReference type="InterPro" id="IPR027417">
    <property type="entry name" value="P-loop_NTPase"/>
</dbReference>
<organism evidence="3 4">
    <name type="scientific">Deinococcus radiopugnans ATCC 19172</name>
    <dbReference type="NCBI Taxonomy" id="585398"/>
    <lineage>
        <taxon>Bacteria</taxon>
        <taxon>Thermotogati</taxon>
        <taxon>Deinococcota</taxon>
        <taxon>Deinococci</taxon>
        <taxon>Deinococcales</taxon>
        <taxon>Deinococcaceae</taxon>
        <taxon>Deinococcus</taxon>
    </lineage>
</organism>
<reference evidence="3 4" key="1">
    <citation type="submission" date="2019-06" db="EMBL/GenBank/DDBJ databases">
        <title>Genome sequence of Deinococcus radiopugnans ATCC 19172.</title>
        <authorList>
            <person name="Maclea K.S."/>
            <person name="Maynard C.R."/>
        </authorList>
    </citation>
    <scope>NUCLEOTIDE SEQUENCE [LARGE SCALE GENOMIC DNA]</scope>
    <source>
        <strain evidence="3 4">ATCC 19172</strain>
    </source>
</reference>
<dbReference type="Pfam" id="PF13374">
    <property type="entry name" value="TPR_10"/>
    <property type="match status" value="1"/>
</dbReference>
<feature type="repeat" description="TPR" evidence="1">
    <location>
        <begin position="821"/>
        <end position="854"/>
    </location>
</feature>
<dbReference type="Pfam" id="PF03704">
    <property type="entry name" value="BTAD"/>
    <property type="match status" value="1"/>
</dbReference>
<dbReference type="InterPro" id="IPR049945">
    <property type="entry name" value="AAA_22"/>
</dbReference>
<dbReference type="Proteomes" id="UP000313988">
    <property type="component" value="Unassembled WGS sequence"/>
</dbReference>
<dbReference type="InterPro" id="IPR011990">
    <property type="entry name" value="TPR-like_helical_dom_sf"/>
</dbReference>
<dbReference type="Gene3D" id="1.25.40.10">
    <property type="entry name" value="Tetratricopeptide repeat domain"/>
    <property type="match status" value="2"/>
</dbReference>
<dbReference type="SMART" id="SM01043">
    <property type="entry name" value="BTAD"/>
    <property type="match status" value="1"/>
</dbReference>
<feature type="domain" description="Bacterial transcriptional activator" evidence="2">
    <location>
        <begin position="144"/>
        <end position="281"/>
    </location>
</feature>
<keyword evidence="1" id="KW-0802">TPR repeat</keyword>
<dbReference type="Pfam" id="PF13401">
    <property type="entry name" value="AAA_22"/>
    <property type="match status" value="1"/>
</dbReference>
<evidence type="ECO:0000313" key="4">
    <source>
        <dbReference type="Proteomes" id="UP000313988"/>
    </source>
</evidence>
<dbReference type="AlphaFoldDB" id="A0A5C4XUU5"/>
<dbReference type="PANTHER" id="PTHR47691:SF3">
    <property type="entry name" value="HTH-TYPE TRANSCRIPTIONAL REGULATOR RV0890C-RELATED"/>
    <property type="match status" value="1"/>
</dbReference>
<sequence length="1018" mass="109511">MGCRGHACLCGLSGNDLQNVFIPSGKRSNLCHGAMLDGSMSPSTSAALSDGEAQRTLLLLGEPALETGGELLALPPEVPLWLAAFVACQQEPVSRPELLELLYPGVDADAARNRLRQLLHRARRLDWTAGLSASGEVVHWTGRVDARLFRQACQAGRWSQALALYRGPLLEGQRPTGFPAFAAWLDAEREDLHAAWLDAALSQAGELEGGGQPGAALLILEQLLDASPFAEEAVQAALRCAAGLGDGERGAGIYERFRTHLRRELGLEPEAATTQLYQAVRTLRPLPSVRRSLPRAATPLFGREDEVRWVREQLSQPDGRLLSVIGPGGSGKTRLSLEVLAGAGQAAELTASFVALESAASVDGVVTAVTSALGLATGGSEPPEQQLLSALVTARHLLVLDNLEHLLASPERAPLLRWLQHVLNQAPQLRVIVTSRLRLGLQEERVLLLEGLDFPAAPDLDLAARSSAVRLLIERASRVRAGFALNPQNVGALVQICALTGGLPLALELSAAWMATFEPQDIVTELSASLNLLGSDAPDRPERHRSLRAAFEQSWRLLGHTERQVLARLSVFRGGFDRPAAQAVAGSGLLALLTLADHSLIRRDRGGRYQLHEVIREYAAEALHTGRDRELGTAPGTQTLDAEVETEARRLHAAHFVALAAEAAPHLHGPDQAAWLGRLDAEHDNLRAALGWVLDHGTADDALRLSAALHWFWYVRGHHREGLRWLTAALERSGGSVQARVPALSAAGALSKELGQYNQSVAWLEDALTLSRSANLPLLEAQGLHGLGLTVRELGQTDRALTLLEQAEALQRQLGQSWGLSTTLNDLGIIWARSGDLARARQLFGESLRLKERLGDRQGIAYALSNLGNTMDDPAGFQRLTEQSLSIKRELGDRQGVANALFNLADLQIDQGELSAGRALLEEALDLFWQLGRRRGVAAALIEFGKLAVAEGRPERCLQLNGAAETLLASLHVPAPSLGMNGQVGAATAALGEVEAEHWTRLGRIMSLEDAVGLARLN</sequence>
<dbReference type="Gene3D" id="3.40.50.300">
    <property type="entry name" value="P-loop containing nucleotide triphosphate hydrolases"/>
    <property type="match status" value="1"/>
</dbReference>
<comment type="caution">
    <text evidence="3">The sequence shown here is derived from an EMBL/GenBank/DDBJ whole genome shotgun (WGS) entry which is preliminary data.</text>
</comment>
<accession>A0A5C4XUU5</accession>
<dbReference type="GO" id="GO:0016887">
    <property type="term" value="F:ATP hydrolysis activity"/>
    <property type="evidence" value="ECO:0007669"/>
    <property type="project" value="InterPro"/>
</dbReference>
<dbReference type="InterPro" id="IPR005158">
    <property type="entry name" value="BTAD"/>
</dbReference>
<protein>
    <submittedName>
        <fullName evidence="3">Tetratricopeptide repeat protein</fullName>
    </submittedName>
</protein>
<evidence type="ECO:0000313" key="3">
    <source>
        <dbReference type="EMBL" id="TNM67012.1"/>
    </source>
</evidence>
<gene>
    <name evidence="3" type="ORF">FHR04_19025</name>
</gene>
<proteinExistence type="predicted"/>
<dbReference type="InterPro" id="IPR036388">
    <property type="entry name" value="WH-like_DNA-bd_sf"/>
</dbReference>
<dbReference type="OrthoDB" id="9811542at2"/>
<dbReference type="Gene3D" id="1.10.10.10">
    <property type="entry name" value="Winged helix-like DNA-binding domain superfamily/Winged helix DNA-binding domain"/>
    <property type="match status" value="1"/>
</dbReference>
<evidence type="ECO:0000256" key="1">
    <source>
        <dbReference type="PROSITE-ProRule" id="PRU00339"/>
    </source>
</evidence>
<dbReference type="PRINTS" id="PR00364">
    <property type="entry name" value="DISEASERSIST"/>
</dbReference>
<evidence type="ECO:0000259" key="2">
    <source>
        <dbReference type="SMART" id="SM01043"/>
    </source>
</evidence>
<dbReference type="InterPro" id="IPR019734">
    <property type="entry name" value="TPR_rpt"/>
</dbReference>
<name>A0A5C4XUU5_9DEIO</name>
<dbReference type="SUPFAM" id="SSF48452">
    <property type="entry name" value="TPR-like"/>
    <property type="match status" value="3"/>
</dbReference>
<dbReference type="PROSITE" id="PS50005">
    <property type="entry name" value="TPR"/>
    <property type="match status" value="1"/>
</dbReference>